<evidence type="ECO:0000313" key="3">
    <source>
        <dbReference type="EMBL" id="MDQ7250483.1"/>
    </source>
</evidence>
<accession>A0ABU0YV13</accession>
<evidence type="ECO:0000259" key="2">
    <source>
        <dbReference type="Pfam" id="PF13436"/>
    </source>
</evidence>
<keyword evidence="4" id="KW-1185">Reference proteome</keyword>
<keyword evidence="1" id="KW-0472">Membrane</keyword>
<feature type="domain" description="Glycine-zipper-containing OmpA-like membrane" evidence="2">
    <location>
        <begin position="34"/>
        <end position="71"/>
    </location>
</feature>
<evidence type="ECO:0000256" key="1">
    <source>
        <dbReference type="SAM" id="Phobius"/>
    </source>
</evidence>
<comment type="caution">
    <text evidence="3">The sequence shown here is derived from an EMBL/GenBank/DDBJ whole genome shotgun (WGS) entry which is preliminary data.</text>
</comment>
<dbReference type="InterPro" id="IPR025693">
    <property type="entry name" value="Gly-zipper_OmpA-like_dom"/>
</dbReference>
<protein>
    <submittedName>
        <fullName evidence="3">Glycine zipper family protein</fullName>
    </submittedName>
</protein>
<organism evidence="3 4">
    <name type="scientific">Dongia sedimenti</name>
    <dbReference type="NCBI Taxonomy" id="3064282"/>
    <lineage>
        <taxon>Bacteria</taxon>
        <taxon>Pseudomonadati</taxon>
        <taxon>Pseudomonadota</taxon>
        <taxon>Alphaproteobacteria</taxon>
        <taxon>Rhodospirillales</taxon>
        <taxon>Dongiaceae</taxon>
        <taxon>Dongia</taxon>
    </lineage>
</organism>
<dbReference type="Proteomes" id="UP001230156">
    <property type="component" value="Unassembled WGS sequence"/>
</dbReference>
<feature type="transmembrane region" description="Helical" evidence="1">
    <location>
        <begin position="53"/>
        <end position="74"/>
    </location>
</feature>
<reference evidence="4" key="1">
    <citation type="submission" date="2023-08" db="EMBL/GenBank/DDBJ databases">
        <title>Rhodospirillaceae gen. nov., a novel taxon isolated from the Yangtze River Yuezi River estuary sludge.</title>
        <authorList>
            <person name="Ruan L."/>
        </authorList>
    </citation>
    <scope>NUCLEOTIDE SEQUENCE [LARGE SCALE GENOMIC DNA]</scope>
    <source>
        <strain evidence="4">R-7</strain>
    </source>
</reference>
<dbReference type="EMBL" id="JAUYVI010000007">
    <property type="protein sequence ID" value="MDQ7250483.1"/>
    <property type="molecule type" value="Genomic_DNA"/>
</dbReference>
<keyword evidence="1" id="KW-1133">Transmembrane helix</keyword>
<sequence>MKSNRTVAVALTGLIALGGCAEMQLNESQKNILGGTAAGAAAGAVGGAIGGDAGLGAAIGAGAGFLGGFIYDLIRKNQSY</sequence>
<name>A0ABU0YV13_9PROT</name>
<dbReference type="PROSITE" id="PS51257">
    <property type="entry name" value="PROKAR_LIPOPROTEIN"/>
    <property type="match status" value="1"/>
</dbReference>
<dbReference type="RefSeq" id="WP_379959812.1">
    <property type="nucleotide sequence ID" value="NZ_JAUYVI010000007.1"/>
</dbReference>
<gene>
    <name evidence="3" type="ORF">Q8A70_22525</name>
</gene>
<dbReference type="Pfam" id="PF13436">
    <property type="entry name" value="Gly-zipper_OmpA"/>
    <property type="match status" value="1"/>
</dbReference>
<proteinExistence type="predicted"/>
<evidence type="ECO:0000313" key="4">
    <source>
        <dbReference type="Proteomes" id="UP001230156"/>
    </source>
</evidence>
<keyword evidence="1" id="KW-0812">Transmembrane</keyword>